<dbReference type="OrthoDB" id="9805159at2"/>
<comment type="caution">
    <text evidence="2">The sequence shown here is derived from an EMBL/GenBank/DDBJ whole genome shotgun (WGS) entry which is preliminary data.</text>
</comment>
<feature type="domain" description="Glycoside hydrolase family 13 N-terminal Ig-like" evidence="1">
    <location>
        <begin position="1"/>
        <end position="79"/>
    </location>
</feature>
<dbReference type="PATRIC" id="fig|1423740.3.peg.9"/>
<gene>
    <name evidence="2" type="ORF">FC36_GL000009</name>
</gene>
<dbReference type="SUPFAM" id="SSF81296">
    <property type="entry name" value="E set domains"/>
    <property type="match status" value="1"/>
</dbReference>
<dbReference type="RefSeq" id="WP_025021377.1">
    <property type="nucleotide sequence ID" value="NZ_AZFH01000007.1"/>
</dbReference>
<evidence type="ECO:0000259" key="1">
    <source>
        <dbReference type="Pfam" id="PF02903"/>
    </source>
</evidence>
<dbReference type="GO" id="GO:0004553">
    <property type="term" value="F:hydrolase activity, hydrolyzing O-glycosyl compounds"/>
    <property type="evidence" value="ECO:0007669"/>
    <property type="project" value="InterPro"/>
</dbReference>
<dbReference type="InterPro" id="IPR014756">
    <property type="entry name" value="Ig_E-set"/>
</dbReference>
<evidence type="ECO:0000313" key="2">
    <source>
        <dbReference type="EMBL" id="KRL84549.1"/>
    </source>
</evidence>
<evidence type="ECO:0000313" key="3">
    <source>
        <dbReference type="Proteomes" id="UP000051048"/>
    </source>
</evidence>
<organism evidence="2 3">
    <name type="scientific">Ligilactobacillus equi DSM 15833 = JCM 10991</name>
    <dbReference type="NCBI Taxonomy" id="1423740"/>
    <lineage>
        <taxon>Bacteria</taxon>
        <taxon>Bacillati</taxon>
        <taxon>Bacillota</taxon>
        <taxon>Bacilli</taxon>
        <taxon>Lactobacillales</taxon>
        <taxon>Lactobacillaceae</taxon>
        <taxon>Ligilactobacillus</taxon>
    </lineage>
</organism>
<dbReference type="Proteomes" id="UP000051048">
    <property type="component" value="Unassembled WGS sequence"/>
</dbReference>
<protein>
    <recommendedName>
        <fullName evidence="1">Glycoside hydrolase family 13 N-terminal Ig-like domain-containing protein</fullName>
    </recommendedName>
</protein>
<dbReference type="AlphaFoldDB" id="A0A0R1U0Y8"/>
<dbReference type="EMBL" id="AZFH01000007">
    <property type="protein sequence ID" value="KRL84549.1"/>
    <property type="molecule type" value="Genomic_DNA"/>
</dbReference>
<reference evidence="2 3" key="1">
    <citation type="journal article" date="2015" name="Genome Announc.">
        <title>Expanding the biotechnology potential of lactobacilli through comparative genomics of 213 strains and associated genera.</title>
        <authorList>
            <person name="Sun Z."/>
            <person name="Harris H.M."/>
            <person name="McCann A."/>
            <person name="Guo C."/>
            <person name="Argimon S."/>
            <person name="Zhang W."/>
            <person name="Yang X."/>
            <person name="Jeffery I.B."/>
            <person name="Cooney J.C."/>
            <person name="Kagawa T.F."/>
            <person name="Liu W."/>
            <person name="Song Y."/>
            <person name="Salvetti E."/>
            <person name="Wrobel A."/>
            <person name="Rasinkangas P."/>
            <person name="Parkhill J."/>
            <person name="Rea M.C."/>
            <person name="O'Sullivan O."/>
            <person name="Ritari J."/>
            <person name="Douillard F.P."/>
            <person name="Paul Ross R."/>
            <person name="Yang R."/>
            <person name="Briner A.E."/>
            <person name="Felis G.E."/>
            <person name="de Vos W.M."/>
            <person name="Barrangou R."/>
            <person name="Klaenhammer T.R."/>
            <person name="Caufield P.W."/>
            <person name="Cui Y."/>
            <person name="Zhang H."/>
            <person name="O'Toole P.W."/>
        </authorList>
    </citation>
    <scope>NUCLEOTIDE SEQUENCE [LARGE SCALE GENOMIC DNA]</scope>
    <source>
        <strain evidence="2 3">DSM 15833</strain>
    </source>
</reference>
<name>A0A0R1U0Y8_9LACO</name>
<dbReference type="GO" id="GO:0005975">
    <property type="term" value="P:carbohydrate metabolic process"/>
    <property type="evidence" value="ECO:0007669"/>
    <property type="project" value="InterPro"/>
</dbReference>
<accession>A0A0R1U0Y8</accession>
<dbReference type="InterPro" id="IPR013783">
    <property type="entry name" value="Ig-like_fold"/>
</dbReference>
<dbReference type="Pfam" id="PF02903">
    <property type="entry name" value="Alpha-amylase_N"/>
    <property type="match status" value="1"/>
</dbReference>
<dbReference type="STRING" id="1423740.FC36_GL000009"/>
<dbReference type="CDD" id="cd02857">
    <property type="entry name" value="E_set_CDase_PDE_N"/>
    <property type="match status" value="1"/>
</dbReference>
<proteinExistence type="predicted"/>
<sequence>MNYPAIYHRPESEMAYLLDSKTIQIRLKAAKNDLKQVQILAGDPYALNNPHFKRPHPQTMTKIMTDELYDYWQISLQSTNGA</sequence>
<dbReference type="InterPro" id="IPR004185">
    <property type="entry name" value="Glyco_hydro_13_lg-like_dom"/>
</dbReference>
<dbReference type="Gene3D" id="2.60.40.10">
    <property type="entry name" value="Immunoglobulins"/>
    <property type="match status" value="1"/>
</dbReference>